<dbReference type="GeneID" id="55819095"/>
<feature type="compositionally biased region" description="Basic and acidic residues" evidence="1">
    <location>
        <begin position="558"/>
        <end position="568"/>
    </location>
</feature>
<dbReference type="KEGG" id="vg:55819095"/>
<evidence type="ECO:0000256" key="1">
    <source>
        <dbReference type="SAM" id="MobiDB-lite"/>
    </source>
</evidence>
<keyword evidence="3" id="KW-1185">Reference proteome</keyword>
<accession>A0A3G1QTP3</accession>
<organism evidence="2 3">
    <name type="scientific">Erwinia phage phiEaP8</name>
    <dbReference type="NCBI Taxonomy" id="2178928"/>
    <lineage>
        <taxon>Viruses</taxon>
        <taxon>Duplodnaviria</taxon>
        <taxon>Heunggongvirae</taxon>
        <taxon>Uroviricota</taxon>
        <taxon>Caudoviricetes</taxon>
        <taxon>Schitoviridae</taxon>
        <taxon>Erskinevirinae</taxon>
        <taxon>Yonginvirus</taxon>
        <taxon>Yonginvirus EaP8</taxon>
    </lineage>
</organism>
<evidence type="ECO:0000313" key="3">
    <source>
        <dbReference type="Proteomes" id="UP000267934"/>
    </source>
</evidence>
<protein>
    <submittedName>
        <fullName evidence="2">Putative rIIB-like protein</fullName>
    </submittedName>
</protein>
<dbReference type="Proteomes" id="UP000267934">
    <property type="component" value="Segment"/>
</dbReference>
<dbReference type="RefSeq" id="YP_009889595.1">
    <property type="nucleotide sequence ID" value="NC_049510.1"/>
</dbReference>
<proteinExistence type="predicted"/>
<evidence type="ECO:0000313" key="2">
    <source>
        <dbReference type="EMBL" id="AWN06231.1"/>
    </source>
</evidence>
<name>A0A3G1QTP3_9CAUD</name>
<dbReference type="EMBL" id="MH160392">
    <property type="protein sequence ID" value="AWN06231.1"/>
    <property type="molecule type" value="Genomic_DNA"/>
</dbReference>
<feature type="region of interest" description="Disordered" evidence="1">
    <location>
        <begin position="557"/>
        <end position="577"/>
    </location>
</feature>
<sequence length="624" mass="67497">MNKTLITIVALSIDSKWAILYKEDGSTVKLQQGDARLPEVVKQAKEQKLGSGSKTAVVDITPIVAVRQEYEAAEKGTKGLVKFFRVAKSVINKLINTESPTEVPVEAAHVSPLEIGVKPGDKIPEPAPIIPVAPAPVVEPKADVQAELTNDQKIDAARERMDMLMGNGATTTDKPEFHTPLDESKETIVAVNTETGSVLPDAHKMGHQLRQFAKLQNYAGYSNFVKRLELVINDRGHSVEDLMKFIEKGDLPIADDGCIVIYKRLNTRDKAAGVYVDVHSGNIRQKVGSYVFMRPGLVDPNRRQDCSNGLHVASLSYLSSFSGGVTVIAKVRPEDVFAVPEYSVNKMRVCGYHILAVLDDKLRNLVNGGGSISSVPEGASLLHNILHGNHINVIEHVEVGGHKGSNVTYTKVAEATIEQAIIAAGEAQTLEENKVDEVTVPVADPVKVTDLVEPKQKETPVVKVSKKAKAKKAKPVKAKAAAKVYTKSGAMLAMFNGLKDAQTSDVAHDLAQKILAMKSGAKKGWDKLGFTTDEVNFVMGSLRKQSNPKADAMLEAQAKAEKRKESGRAKSGSPASLIREMLDNGPLTKEQYGAILLLKKKAKKGWAALGVSPSEQADIEQHTK</sequence>
<reference evidence="2 3" key="1">
    <citation type="journal article" date="2018" name="Plant Pathol. J.">
        <title>Characterization of the Lytic Bacteriophage phiEaP-8 Effective against Both Erwinia amylovora and Erwinia pyrifoliae Causing Severe Diseases in Apple and Pear.</title>
        <authorList>
            <person name="Park J."/>
            <person name="Lee G.M."/>
            <person name="Kim D."/>
            <person name="Park D.H."/>
            <person name="Oh C.S."/>
        </authorList>
    </citation>
    <scope>NUCLEOTIDE SEQUENCE [LARGE SCALE GENOMIC DNA]</scope>
</reference>